<comment type="caution">
    <text evidence="3">The sequence shown here is derived from an EMBL/GenBank/DDBJ whole genome shotgun (WGS) entry which is preliminary data.</text>
</comment>
<sequence>RKDNTESTQPLTNRRVAYAFSRDSPPTVAAKKGSFPTLSVLSKEVKGKELRESKMGATLIMVRIHSAASPIITNTATGAPTPTNTASSFPPLDNQTQSTSPLIASMHKTKHKPPHQFGILSLVSPSTSLATSPNPVQEISTRIGTGTTTNCKEKLTVLFLVMVWIILLTYRILFTAMMLAAACQILRLRGLGNNCSSGDDEKAEPWTTSPSSPMKNLPAQACPVSLRAARSLATSGSDSNIVIMVFHHLHQVLHAILLHGD</sequence>
<evidence type="ECO:0000313" key="3">
    <source>
        <dbReference type="EMBL" id="MBA0564474.1"/>
    </source>
</evidence>
<dbReference type="AlphaFoldDB" id="A0A7J8MIQ1"/>
<keyword evidence="2" id="KW-0812">Transmembrane</keyword>
<gene>
    <name evidence="3" type="ORF">Golob_009415</name>
</gene>
<keyword evidence="4" id="KW-1185">Reference proteome</keyword>
<feature type="non-terminal residue" evidence="3">
    <location>
        <position position="261"/>
    </location>
</feature>
<reference evidence="3 4" key="1">
    <citation type="journal article" date="2019" name="Genome Biol. Evol.">
        <title>Insights into the evolution of the New World diploid cottons (Gossypium, subgenus Houzingenia) based on genome sequencing.</title>
        <authorList>
            <person name="Grover C.E."/>
            <person name="Arick M.A. 2nd"/>
            <person name="Thrash A."/>
            <person name="Conover J.L."/>
            <person name="Sanders W.S."/>
            <person name="Peterson D.G."/>
            <person name="Frelichowski J.E."/>
            <person name="Scheffler J.A."/>
            <person name="Scheffler B.E."/>
            <person name="Wendel J.F."/>
        </authorList>
    </citation>
    <scope>NUCLEOTIDE SEQUENCE [LARGE SCALE GENOMIC DNA]</scope>
    <source>
        <strain evidence="3">157</strain>
        <tissue evidence="3">Leaf</tissue>
    </source>
</reference>
<organism evidence="3 4">
    <name type="scientific">Gossypium lobatum</name>
    <dbReference type="NCBI Taxonomy" id="34289"/>
    <lineage>
        <taxon>Eukaryota</taxon>
        <taxon>Viridiplantae</taxon>
        <taxon>Streptophyta</taxon>
        <taxon>Embryophyta</taxon>
        <taxon>Tracheophyta</taxon>
        <taxon>Spermatophyta</taxon>
        <taxon>Magnoliopsida</taxon>
        <taxon>eudicotyledons</taxon>
        <taxon>Gunneridae</taxon>
        <taxon>Pentapetalae</taxon>
        <taxon>rosids</taxon>
        <taxon>malvids</taxon>
        <taxon>Malvales</taxon>
        <taxon>Malvaceae</taxon>
        <taxon>Malvoideae</taxon>
        <taxon>Gossypium</taxon>
    </lineage>
</organism>
<feature type="compositionally biased region" description="Low complexity" evidence="1">
    <location>
        <begin position="73"/>
        <end position="86"/>
    </location>
</feature>
<protein>
    <submittedName>
        <fullName evidence="3">Uncharacterized protein</fullName>
    </submittedName>
</protein>
<dbReference type="Proteomes" id="UP000593572">
    <property type="component" value="Unassembled WGS sequence"/>
</dbReference>
<evidence type="ECO:0000256" key="2">
    <source>
        <dbReference type="SAM" id="Phobius"/>
    </source>
</evidence>
<proteinExistence type="predicted"/>
<keyword evidence="2" id="KW-0472">Membrane</keyword>
<keyword evidence="2" id="KW-1133">Transmembrane helix</keyword>
<dbReference type="EMBL" id="JABEZX010000009">
    <property type="protein sequence ID" value="MBA0564474.1"/>
    <property type="molecule type" value="Genomic_DNA"/>
</dbReference>
<feature type="region of interest" description="Disordered" evidence="1">
    <location>
        <begin position="73"/>
        <end position="97"/>
    </location>
</feature>
<feature type="transmembrane region" description="Helical" evidence="2">
    <location>
        <begin position="157"/>
        <end position="181"/>
    </location>
</feature>
<evidence type="ECO:0000256" key="1">
    <source>
        <dbReference type="SAM" id="MobiDB-lite"/>
    </source>
</evidence>
<evidence type="ECO:0000313" key="4">
    <source>
        <dbReference type="Proteomes" id="UP000593572"/>
    </source>
</evidence>
<name>A0A7J8MIQ1_9ROSI</name>
<accession>A0A7J8MIQ1</accession>